<dbReference type="EMBL" id="JAJFAZ020000006">
    <property type="protein sequence ID" value="KAI5322766.1"/>
    <property type="molecule type" value="Genomic_DNA"/>
</dbReference>
<feature type="region of interest" description="Disordered" evidence="1">
    <location>
        <begin position="1"/>
        <end position="20"/>
    </location>
</feature>
<organism evidence="2 3">
    <name type="scientific">Prunus dulcis</name>
    <name type="common">Almond</name>
    <name type="synonym">Amygdalus dulcis</name>
    <dbReference type="NCBI Taxonomy" id="3755"/>
    <lineage>
        <taxon>Eukaryota</taxon>
        <taxon>Viridiplantae</taxon>
        <taxon>Streptophyta</taxon>
        <taxon>Embryophyta</taxon>
        <taxon>Tracheophyta</taxon>
        <taxon>Spermatophyta</taxon>
        <taxon>Magnoliopsida</taxon>
        <taxon>eudicotyledons</taxon>
        <taxon>Gunneridae</taxon>
        <taxon>Pentapetalae</taxon>
        <taxon>rosids</taxon>
        <taxon>fabids</taxon>
        <taxon>Rosales</taxon>
        <taxon>Rosaceae</taxon>
        <taxon>Amygdaloideae</taxon>
        <taxon>Amygdaleae</taxon>
        <taxon>Prunus</taxon>
    </lineage>
</organism>
<proteinExistence type="predicted"/>
<dbReference type="AlphaFoldDB" id="A0AAD4VE13"/>
<gene>
    <name evidence="2" type="ORF">L3X38_031838</name>
</gene>
<evidence type="ECO:0000313" key="3">
    <source>
        <dbReference type="Proteomes" id="UP001054821"/>
    </source>
</evidence>
<reference evidence="2 3" key="1">
    <citation type="journal article" date="2022" name="G3 (Bethesda)">
        <title>Whole-genome sequence and methylome profiling of the almond [Prunus dulcis (Mill.) D.A. Webb] cultivar 'Nonpareil'.</title>
        <authorList>
            <person name="D'Amico-Willman K.M."/>
            <person name="Ouma W.Z."/>
            <person name="Meulia T."/>
            <person name="Sideli G.M."/>
            <person name="Gradziel T.M."/>
            <person name="Fresnedo-Ramirez J."/>
        </authorList>
    </citation>
    <scope>NUCLEOTIDE SEQUENCE [LARGE SCALE GENOMIC DNA]</scope>
    <source>
        <strain evidence="2">Clone GOH B32 T37-40</strain>
    </source>
</reference>
<evidence type="ECO:0000256" key="1">
    <source>
        <dbReference type="SAM" id="MobiDB-lite"/>
    </source>
</evidence>
<comment type="caution">
    <text evidence="2">The sequence shown here is derived from an EMBL/GenBank/DDBJ whole genome shotgun (WGS) entry which is preliminary data.</text>
</comment>
<name>A0AAD4VE13_PRUDU</name>
<accession>A0AAD4VE13</accession>
<sequence>MAASPVSLMPQSPTSLKAPSLLDLSLPGSSASPLPSPASVSSLPQYGTVQLDNEVDIDSADVLAARSYNLGSGLHVYDEVLDFLEDILATDDRGVVRPHAVIL</sequence>
<evidence type="ECO:0000313" key="2">
    <source>
        <dbReference type="EMBL" id="KAI5322766.1"/>
    </source>
</evidence>
<protein>
    <submittedName>
        <fullName evidence="2">Uncharacterized protein</fullName>
    </submittedName>
</protein>
<dbReference type="Proteomes" id="UP001054821">
    <property type="component" value="Chromosome 6"/>
</dbReference>
<keyword evidence="3" id="KW-1185">Reference proteome</keyword>